<evidence type="ECO:0000256" key="5">
    <source>
        <dbReference type="ARBA" id="ARBA00023274"/>
    </source>
</evidence>
<dbReference type="FunFam" id="3.30.1370.30:FF:000002">
    <property type="entry name" value="30S ribosomal protein S8"/>
    <property type="match status" value="1"/>
</dbReference>
<keyword evidence="2 8" id="KW-0699">rRNA-binding</keyword>
<dbReference type="PANTHER" id="PTHR11758">
    <property type="entry name" value="40S RIBOSOMAL PROTEIN S15A"/>
    <property type="match status" value="1"/>
</dbReference>
<sequence>MSSNDLIANVLTMIRNAIRAHKEKVDVPASGIVRSLLDILKREGYIEDFKLLEELNSRMARVYLKFDENDEPAIKGLKRISKQSLRVYSSRRQLPRVLRGQGIAVISTSKGVLTDKEAREARVGGEVVCYVW</sequence>
<evidence type="ECO:0000256" key="3">
    <source>
        <dbReference type="ARBA" id="ARBA00022884"/>
    </source>
</evidence>
<dbReference type="GO" id="GO:0005840">
    <property type="term" value="C:ribosome"/>
    <property type="evidence" value="ECO:0007669"/>
    <property type="project" value="UniProtKB-KW"/>
</dbReference>
<evidence type="ECO:0000313" key="11">
    <source>
        <dbReference type="Proteomes" id="UP000229641"/>
    </source>
</evidence>
<comment type="similarity">
    <text evidence="1 8 9">Belongs to the universal ribosomal protein uS8 family.</text>
</comment>
<keyword evidence="3 8" id="KW-0694">RNA-binding</keyword>
<dbReference type="GO" id="GO:0019843">
    <property type="term" value="F:rRNA binding"/>
    <property type="evidence" value="ECO:0007669"/>
    <property type="project" value="UniProtKB-UniRule"/>
</dbReference>
<protein>
    <recommendedName>
        <fullName evidence="6 8">Small ribosomal subunit protein uS8</fullName>
    </recommendedName>
</protein>
<dbReference type="InterPro" id="IPR035987">
    <property type="entry name" value="Ribosomal_uS8_sf"/>
</dbReference>
<evidence type="ECO:0000313" key="10">
    <source>
        <dbReference type="EMBL" id="PIQ88357.1"/>
    </source>
</evidence>
<dbReference type="GO" id="GO:0006412">
    <property type="term" value="P:translation"/>
    <property type="evidence" value="ECO:0007669"/>
    <property type="project" value="UniProtKB-UniRule"/>
</dbReference>
<dbReference type="SUPFAM" id="SSF56047">
    <property type="entry name" value="Ribosomal protein S8"/>
    <property type="match status" value="1"/>
</dbReference>
<dbReference type="InterPro" id="IPR047863">
    <property type="entry name" value="Ribosomal_uS8_CS"/>
</dbReference>
<dbReference type="AlphaFoldDB" id="A0A2H0LVI0"/>
<evidence type="ECO:0000256" key="6">
    <source>
        <dbReference type="ARBA" id="ARBA00035258"/>
    </source>
</evidence>
<evidence type="ECO:0000256" key="9">
    <source>
        <dbReference type="RuleBase" id="RU003660"/>
    </source>
</evidence>
<evidence type="ECO:0000256" key="4">
    <source>
        <dbReference type="ARBA" id="ARBA00022980"/>
    </source>
</evidence>
<keyword evidence="4 8" id="KW-0689">Ribosomal protein</keyword>
<gene>
    <name evidence="8" type="primary">rpsH</name>
    <name evidence="10" type="ORF">COV72_08615</name>
</gene>
<reference evidence="10 11" key="1">
    <citation type="submission" date="2017-09" db="EMBL/GenBank/DDBJ databases">
        <title>Depth-based differentiation of microbial function through sediment-hosted aquifers and enrichment of novel symbionts in the deep terrestrial subsurface.</title>
        <authorList>
            <person name="Probst A.J."/>
            <person name="Ladd B."/>
            <person name="Jarett J.K."/>
            <person name="Geller-Mcgrath D.E."/>
            <person name="Sieber C.M."/>
            <person name="Emerson J.B."/>
            <person name="Anantharaman K."/>
            <person name="Thomas B.C."/>
            <person name="Malmstrom R."/>
            <person name="Stieglmeier M."/>
            <person name="Klingl A."/>
            <person name="Woyke T."/>
            <person name="Ryan C.M."/>
            <person name="Banfield J.F."/>
        </authorList>
    </citation>
    <scope>NUCLEOTIDE SEQUENCE [LARGE SCALE GENOMIC DNA]</scope>
    <source>
        <strain evidence="10">CG11_big_fil_rev_8_21_14_0_20_42_13</strain>
    </source>
</reference>
<dbReference type="GO" id="GO:0005737">
    <property type="term" value="C:cytoplasm"/>
    <property type="evidence" value="ECO:0007669"/>
    <property type="project" value="UniProtKB-ARBA"/>
</dbReference>
<comment type="subunit">
    <text evidence="7 8">Part of the 30S ribosomal subunit. Contacts proteins S5 and S12.</text>
</comment>
<dbReference type="PROSITE" id="PS00053">
    <property type="entry name" value="RIBOSOMAL_S8"/>
    <property type="match status" value="1"/>
</dbReference>
<dbReference type="FunFam" id="3.30.1490.10:FF:000001">
    <property type="entry name" value="30S ribosomal protein S8"/>
    <property type="match status" value="1"/>
</dbReference>
<name>A0A2H0LVI0_9BACT</name>
<evidence type="ECO:0000256" key="7">
    <source>
        <dbReference type="ARBA" id="ARBA00046740"/>
    </source>
</evidence>
<comment type="caution">
    <text evidence="10">The sequence shown here is derived from an EMBL/GenBank/DDBJ whole genome shotgun (WGS) entry which is preliminary data.</text>
</comment>
<dbReference type="InterPro" id="IPR000630">
    <property type="entry name" value="Ribosomal_uS8"/>
</dbReference>
<accession>A0A2H0LVI0</accession>
<dbReference type="GO" id="GO:0003735">
    <property type="term" value="F:structural constituent of ribosome"/>
    <property type="evidence" value="ECO:0007669"/>
    <property type="project" value="InterPro"/>
</dbReference>
<dbReference type="EMBL" id="PCWA01000109">
    <property type="protein sequence ID" value="PIQ88357.1"/>
    <property type="molecule type" value="Genomic_DNA"/>
</dbReference>
<dbReference type="Proteomes" id="UP000229641">
    <property type="component" value="Unassembled WGS sequence"/>
</dbReference>
<proteinExistence type="inferred from homology"/>
<dbReference type="Pfam" id="PF00410">
    <property type="entry name" value="Ribosomal_S8"/>
    <property type="match status" value="1"/>
</dbReference>
<dbReference type="Gene3D" id="3.30.1370.30">
    <property type="match status" value="1"/>
</dbReference>
<dbReference type="NCBIfam" id="NF001109">
    <property type="entry name" value="PRK00136.1"/>
    <property type="match status" value="1"/>
</dbReference>
<organism evidence="10 11">
    <name type="scientific">Candidatus Ghiorseimicrobium undicola</name>
    <dbReference type="NCBI Taxonomy" id="1974746"/>
    <lineage>
        <taxon>Bacteria</taxon>
        <taxon>Pseudomonadati</taxon>
        <taxon>Candidatus Omnitrophota</taxon>
        <taxon>Candidatus Ghiorseimicrobium</taxon>
    </lineage>
</organism>
<keyword evidence="5 8" id="KW-0687">Ribonucleoprotein</keyword>
<evidence type="ECO:0000256" key="8">
    <source>
        <dbReference type="HAMAP-Rule" id="MF_01302"/>
    </source>
</evidence>
<dbReference type="Gene3D" id="3.30.1490.10">
    <property type="match status" value="1"/>
</dbReference>
<evidence type="ECO:0000256" key="2">
    <source>
        <dbReference type="ARBA" id="ARBA00022730"/>
    </source>
</evidence>
<dbReference type="GO" id="GO:1990904">
    <property type="term" value="C:ribonucleoprotein complex"/>
    <property type="evidence" value="ECO:0007669"/>
    <property type="project" value="UniProtKB-KW"/>
</dbReference>
<evidence type="ECO:0000256" key="1">
    <source>
        <dbReference type="ARBA" id="ARBA00006471"/>
    </source>
</evidence>
<dbReference type="HAMAP" id="MF_01302_B">
    <property type="entry name" value="Ribosomal_uS8_B"/>
    <property type="match status" value="1"/>
</dbReference>
<comment type="function">
    <text evidence="8">One of the primary rRNA binding proteins, it binds directly to 16S rRNA central domain where it helps coordinate assembly of the platform of the 30S subunit.</text>
</comment>